<keyword evidence="2" id="KW-1185">Reference proteome</keyword>
<dbReference type="EMBL" id="RKHL01000001">
    <property type="protein sequence ID" value="ROR81110.1"/>
    <property type="molecule type" value="Genomic_DNA"/>
</dbReference>
<comment type="caution">
    <text evidence="1">The sequence shown here is derived from an EMBL/GenBank/DDBJ whole genome shotgun (WGS) entry which is preliminary data.</text>
</comment>
<dbReference type="AlphaFoldDB" id="A0A3N2C0X8"/>
<name>A0A3N2C0X8_9MICO</name>
<reference evidence="1 2" key="1">
    <citation type="submission" date="2018-11" db="EMBL/GenBank/DDBJ databases">
        <title>Sequencing the genomes of 1000 actinobacteria strains.</title>
        <authorList>
            <person name="Klenk H.-P."/>
        </authorList>
    </citation>
    <scope>NUCLEOTIDE SEQUENCE [LARGE SCALE GENOMIC DNA]</scope>
    <source>
        <strain evidence="1 2">DSM 14012</strain>
    </source>
</reference>
<protein>
    <submittedName>
        <fullName evidence="1">Uncharacterized protein</fullName>
    </submittedName>
</protein>
<sequence length="267" mass="28651">MTNQTKSTPLDTLKQTAKLVEELLDIIIDDFGGKYGVDDDDEAYAIAGSISMELTKALAAHVPGISWDQDVAMRSYDDPAARQAIQTFDDGTPIWRLMDHGGFVSYYYPRRDGTPEEHAQRMAALKDPGKARHLHAVTSTSDPGNPGVQVGHSGVFPGSQPVEPSGNWTGAETVDNIDIAVQRLNAAAEPTNAEQHIEVMAGLAEWQFDAEALAAVGVADERVARDLVNLLHAATHAVRGDVDPSIIVQSVGIIGGRIAHRIAGVER</sequence>
<evidence type="ECO:0000313" key="2">
    <source>
        <dbReference type="Proteomes" id="UP000266915"/>
    </source>
</evidence>
<organism evidence="1 2">
    <name type="scientific">Plantibacter flavus</name>
    <dbReference type="NCBI Taxonomy" id="150123"/>
    <lineage>
        <taxon>Bacteria</taxon>
        <taxon>Bacillati</taxon>
        <taxon>Actinomycetota</taxon>
        <taxon>Actinomycetes</taxon>
        <taxon>Micrococcales</taxon>
        <taxon>Microbacteriaceae</taxon>
        <taxon>Plantibacter</taxon>
    </lineage>
</organism>
<proteinExistence type="predicted"/>
<accession>A0A3N2C0X8</accession>
<dbReference type="RefSeq" id="WP_085510352.1">
    <property type="nucleotide sequence ID" value="NZ_FXAP01000001.1"/>
</dbReference>
<evidence type="ECO:0000313" key="1">
    <source>
        <dbReference type="EMBL" id="ROR81110.1"/>
    </source>
</evidence>
<dbReference type="Proteomes" id="UP000266915">
    <property type="component" value="Unassembled WGS sequence"/>
</dbReference>
<gene>
    <name evidence="1" type="ORF">EDD42_1161</name>
</gene>